<sequence>MMYIVLKGEERARLEAVCKSLDITLEEWFRTALHESECNVLNRFLEDPEKSKHWKWDKTMCHFVRKTELE</sequence>
<name>H5Y360_9FIRM</name>
<keyword evidence="2" id="KW-1185">Reference proteome</keyword>
<organism evidence="1 2">
    <name type="scientific">Desulfosporosinus youngiae DSM 17734</name>
    <dbReference type="NCBI Taxonomy" id="768710"/>
    <lineage>
        <taxon>Bacteria</taxon>
        <taxon>Bacillati</taxon>
        <taxon>Bacillota</taxon>
        <taxon>Clostridia</taxon>
        <taxon>Eubacteriales</taxon>
        <taxon>Desulfitobacteriaceae</taxon>
        <taxon>Desulfosporosinus</taxon>
    </lineage>
</organism>
<reference evidence="1 2" key="1">
    <citation type="submission" date="2011-11" db="EMBL/GenBank/DDBJ databases">
        <title>The Noncontiguous Finished genome of Desulfosporosinus youngiae DSM 17734.</title>
        <authorList>
            <consortium name="US DOE Joint Genome Institute (JGI-PGF)"/>
            <person name="Lucas S."/>
            <person name="Han J."/>
            <person name="Lapidus A."/>
            <person name="Cheng J.-F."/>
            <person name="Goodwin L."/>
            <person name="Pitluck S."/>
            <person name="Peters L."/>
            <person name="Ovchinnikova G."/>
            <person name="Lu M."/>
            <person name="Land M.L."/>
            <person name="Hauser L."/>
            <person name="Pester M."/>
            <person name="Spring S."/>
            <person name="Ollivier B."/>
            <person name="Rattei T."/>
            <person name="Klenk H.-P."/>
            <person name="Wagner M."/>
            <person name="Loy A."/>
            <person name="Woyke T.J."/>
        </authorList>
    </citation>
    <scope>NUCLEOTIDE SEQUENCE [LARGE SCALE GENOMIC DNA]</scope>
    <source>
        <strain evidence="1 2">DSM 17734</strain>
    </source>
</reference>
<dbReference type="AlphaFoldDB" id="H5Y360"/>
<accession>H5Y360</accession>
<dbReference type="Proteomes" id="UP000005104">
    <property type="component" value="Chromosome"/>
</dbReference>
<protein>
    <submittedName>
        <fullName evidence="1">Uncharacterized protein</fullName>
    </submittedName>
</protein>
<proteinExistence type="predicted"/>
<dbReference type="EMBL" id="CM001441">
    <property type="protein sequence ID" value="EHQ88755.1"/>
    <property type="molecule type" value="Genomic_DNA"/>
</dbReference>
<evidence type="ECO:0000313" key="2">
    <source>
        <dbReference type="Proteomes" id="UP000005104"/>
    </source>
</evidence>
<gene>
    <name evidence="1" type="ORF">DesyoDRAFT_1626</name>
</gene>
<dbReference type="HOGENOM" id="CLU_2733464_0_0_9"/>
<dbReference type="OrthoDB" id="1799131at2"/>
<dbReference type="RefSeq" id="WP_007781525.1">
    <property type="nucleotide sequence ID" value="NZ_CM001441.1"/>
</dbReference>
<evidence type="ECO:0000313" key="1">
    <source>
        <dbReference type="EMBL" id="EHQ88755.1"/>
    </source>
</evidence>
<dbReference type="STRING" id="768710.DesyoDRAFT_1626"/>